<dbReference type="Gene3D" id="3.40.30.10">
    <property type="entry name" value="Glutaredoxin"/>
    <property type="match status" value="1"/>
</dbReference>
<dbReference type="InterPro" id="IPR047262">
    <property type="entry name" value="PRX-like1"/>
</dbReference>
<dbReference type="PANTHER" id="PTHR43640">
    <property type="entry name" value="OS07G0260300 PROTEIN"/>
    <property type="match status" value="1"/>
</dbReference>
<dbReference type="InterPro" id="IPR013740">
    <property type="entry name" value="Redoxin"/>
</dbReference>
<protein>
    <recommendedName>
        <fullName evidence="1">Thioredoxin domain-containing protein</fullName>
    </recommendedName>
</protein>
<reference evidence="2" key="1">
    <citation type="submission" date="2018-05" db="EMBL/GenBank/DDBJ databases">
        <authorList>
            <person name="Lanie J.A."/>
            <person name="Ng W.-L."/>
            <person name="Kazmierczak K.M."/>
            <person name="Andrzejewski T.M."/>
            <person name="Davidsen T.M."/>
            <person name="Wayne K.J."/>
            <person name="Tettelin H."/>
            <person name="Glass J.I."/>
            <person name="Rusch D."/>
            <person name="Podicherti R."/>
            <person name="Tsui H.-C.T."/>
            <person name="Winkler M.E."/>
        </authorList>
    </citation>
    <scope>NUCLEOTIDE SEQUENCE</scope>
</reference>
<dbReference type="CDD" id="cd02969">
    <property type="entry name" value="PRX_like1"/>
    <property type="match status" value="1"/>
</dbReference>
<gene>
    <name evidence="2" type="ORF">METZ01_LOCUS2061</name>
</gene>
<dbReference type="GO" id="GO:0016491">
    <property type="term" value="F:oxidoreductase activity"/>
    <property type="evidence" value="ECO:0007669"/>
    <property type="project" value="InterPro"/>
</dbReference>
<dbReference type="PANTHER" id="PTHR43640:SF1">
    <property type="entry name" value="THIOREDOXIN-DEPENDENT PEROXIREDOXIN"/>
    <property type="match status" value="1"/>
</dbReference>
<feature type="domain" description="Thioredoxin" evidence="1">
    <location>
        <begin position="21"/>
        <end position="177"/>
    </location>
</feature>
<sequence>MKKKSILTLILIFSSLFSKELELGSMLPMGDHRLLDIGGKYLSLNEARDENGLLVIFSCNTCPWVIRWEDRYVTLTEQYAPKGVGVIAVNSNESNFNSVDNLEEMRKHAKENSYNFPYVQDFGSRLAREFGATRTPHIFLFNDENTLVYRGAIDDNARDARKVEEPYLANAIEAMLSGKPIAVASTKALGCGIKFK</sequence>
<name>A0A381N3W1_9ZZZZ</name>
<dbReference type="EMBL" id="UINC01000109">
    <property type="protein sequence ID" value="SUZ49207.1"/>
    <property type="molecule type" value="Genomic_DNA"/>
</dbReference>
<dbReference type="Pfam" id="PF08534">
    <property type="entry name" value="Redoxin"/>
    <property type="match status" value="1"/>
</dbReference>
<accession>A0A381N3W1</accession>
<proteinExistence type="predicted"/>
<organism evidence="2">
    <name type="scientific">marine metagenome</name>
    <dbReference type="NCBI Taxonomy" id="408172"/>
    <lineage>
        <taxon>unclassified sequences</taxon>
        <taxon>metagenomes</taxon>
        <taxon>ecological metagenomes</taxon>
    </lineage>
</organism>
<evidence type="ECO:0000259" key="1">
    <source>
        <dbReference type="PROSITE" id="PS51352"/>
    </source>
</evidence>
<dbReference type="AlphaFoldDB" id="A0A381N3W1"/>
<dbReference type="InterPro" id="IPR013766">
    <property type="entry name" value="Thioredoxin_domain"/>
</dbReference>
<dbReference type="PROSITE" id="PS51352">
    <property type="entry name" value="THIOREDOXIN_2"/>
    <property type="match status" value="1"/>
</dbReference>
<evidence type="ECO:0000313" key="2">
    <source>
        <dbReference type="EMBL" id="SUZ49207.1"/>
    </source>
</evidence>
<dbReference type="InterPro" id="IPR036249">
    <property type="entry name" value="Thioredoxin-like_sf"/>
</dbReference>
<dbReference type="SUPFAM" id="SSF52833">
    <property type="entry name" value="Thioredoxin-like"/>
    <property type="match status" value="1"/>
</dbReference>